<dbReference type="RefSeq" id="WP_354197979.1">
    <property type="nucleotide sequence ID" value="NZ_JBEPLW010000017.1"/>
</dbReference>
<evidence type="ECO:0000313" key="2">
    <source>
        <dbReference type="EMBL" id="MET3576170.1"/>
    </source>
</evidence>
<gene>
    <name evidence="2" type="ORF">ABID49_002085</name>
</gene>
<keyword evidence="3" id="KW-1185">Reference proteome</keyword>
<proteinExistence type="predicted"/>
<evidence type="ECO:0000313" key="3">
    <source>
        <dbReference type="Proteomes" id="UP001549099"/>
    </source>
</evidence>
<sequence length="333" mass="38502">MGERKYPLELRKLEAALGRMWPGDREREDIEEKRYRVEAGFKGEVMVDQHLRGLRLPVNWTILRDIRLQMHKDYIVQFDTLIVTDLGIWILESKQVRGRLHWHENPRRLERIDDDGTILSMNCPITQLDNQKNALAGWLGDRGIWTTVSGAVVFTRQNVWGSLPEDAPFISVKQIPSYLKREINAAKSAGDHFSFEIIADLIRTHQVEPDPTPAVDLFNLRPGWLKTGLLCEWCSGKLTRISQRTHVCHGCNKPVNGDPYGRALLDFVLVFKTSFTNREFCEFAEISSSTTGRRTLERYPLEVIGKTNRQRYRFVPTLHLDHSGQRLKRRGEG</sequence>
<dbReference type="EMBL" id="JBEPLW010000017">
    <property type="protein sequence ID" value="MET3576170.1"/>
    <property type="molecule type" value="Genomic_DNA"/>
</dbReference>
<dbReference type="Pfam" id="PF08378">
    <property type="entry name" value="NERD"/>
    <property type="match status" value="1"/>
</dbReference>
<protein>
    <recommendedName>
        <fullName evidence="1">NERD domain-containing protein</fullName>
    </recommendedName>
</protein>
<comment type="caution">
    <text evidence="2">The sequence shown here is derived from an EMBL/GenBank/DDBJ whole genome shotgun (WGS) entry which is preliminary data.</text>
</comment>
<evidence type="ECO:0000259" key="1">
    <source>
        <dbReference type="PROSITE" id="PS50965"/>
    </source>
</evidence>
<reference evidence="2 3" key="1">
    <citation type="submission" date="2024-06" db="EMBL/GenBank/DDBJ databases">
        <title>Genomic Encyclopedia of Type Strains, Phase IV (KMG-IV): sequencing the most valuable type-strain genomes for metagenomic binning, comparative biology and taxonomic classification.</title>
        <authorList>
            <person name="Goeker M."/>
        </authorList>
    </citation>
    <scope>NUCLEOTIDE SEQUENCE [LARGE SCALE GENOMIC DNA]</scope>
    <source>
        <strain evidence="2 3">DSM 26128</strain>
    </source>
</reference>
<dbReference type="PROSITE" id="PS50965">
    <property type="entry name" value="NERD"/>
    <property type="match status" value="1"/>
</dbReference>
<organism evidence="2 3">
    <name type="scientific">Bhargavaea ullalensis</name>
    <dbReference type="NCBI Taxonomy" id="1265685"/>
    <lineage>
        <taxon>Bacteria</taxon>
        <taxon>Bacillati</taxon>
        <taxon>Bacillota</taxon>
        <taxon>Bacilli</taxon>
        <taxon>Bacillales</taxon>
        <taxon>Caryophanaceae</taxon>
        <taxon>Bhargavaea</taxon>
    </lineage>
</organism>
<feature type="domain" description="NERD" evidence="1">
    <location>
        <begin position="39"/>
        <end position="158"/>
    </location>
</feature>
<name>A0ABV2GD15_9BACL</name>
<dbReference type="InterPro" id="IPR011528">
    <property type="entry name" value="NERD"/>
</dbReference>
<accession>A0ABV2GD15</accession>
<dbReference type="Proteomes" id="UP001549099">
    <property type="component" value="Unassembled WGS sequence"/>
</dbReference>